<dbReference type="KEGG" id="tva:4767600"/>
<evidence type="ECO:0000313" key="15">
    <source>
        <dbReference type="Proteomes" id="UP000001542"/>
    </source>
</evidence>
<reference evidence="14" key="1">
    <citation type="submission" date="2006-10" db="EMBL/GenBank/DDBJ databases">
        <authorList>
            <person name="Amadeo P."/>
            <person name="Zhao Q."/>
            <person name="Wortman J."/>
            <person name="Fraser-Liggett C."/>
            <person name="Carlton J."/>
        </authorList>
    </citation>
    <scope>NUCLEOTIDE SEQUENCE</scope>
    <source>
        <strain evidence="14">G3</strain>
    </source>
</reference>
<dbReference type="InterPro" id="IPR045252">
    <property type="entry name" value="LPCAT1-like"/>
</dbReference>
<dbReference type="GO" id="GO:0016020">
    <property type="term" value="C:membrane"/>
    <property type="evidence" value="ECO:0007669"/>
    <property type="project" value="UniProtKB-SubCell"/>
</dbReference>
<dbReference type="GO" id="GO:0008374">
    <property type="term" value="F:O-acyltransferase activity"/>
    <property type="evidence" value="ECO:0007669"/>
    <property type="project" value="InterPro"/>
</dbReference>
<dbReference type="AlphaFoldDB" id="A2ECI2"/>
<evidence type="ECO:0000256" key="4">
    <source>
        <dbReference type="ARBA" id="ARBA00022516"/>
    </source>
</evidence>
<dbReference type="CDD" id="cd07991">
    <property type="entry name" value="LPLAT_LPCAT1-like"/>
    <property type="match status" value="1"/>
</dbReference>
<evidence type="ECO:0000256" key="12">
    <source>
        <dbReference type="ARBA" id="ARBA00023315"/>
    </source>
</evidence>
<keyword evidence="7" id="KW-1133">Transmembrane helix</keyword>
<dbReference type="SMART" id="SM00563">
    <property type="entry name" value="PlsC"/>
    <property type="match status" value="1"/>
</dbReference>
<dbReference type="STRING" id="5722.A2ECI2"/>
<keyword evidence="8" id="KW-0443">Lipid metabolism</keyword>
<dbReference type="InParanoid" id="A2ECI2"/>
<dbReference type="PANTHER" id="PTHR23063">
    <property type="entry name" value="PHOSPHOLIPID ACYLTRANSFERASE"/>
    <property type="match status" value="1"/>
</dbReference>
<evidence type="ECO:0000256" key="6">
    <source>
        <dbReference type="ARBA" id="ARBA00022692"/>
    </source>
</evidence>
<sequence>MKLYYELPFDNPECHDMTQLIDNTKEELMELFKPAKPNIFQQIYRFLCFIVFLGPLKIVVTFIAFGMFYVACGIVPYFKSRFQNNRQYKKWAQKVIKPFVRLGLLSFGIVKINASGVLHEDSRTIIANHLSLIETLAILYQFPVAYLAAENLSKHTIIKRTKEVFEFIFVDRSNENAHISQQLVNIANDPSLLPVLIFPEGKVTNGDALVGFRSGAFVADTPVQAVTIRFRQYLMPKEIAQVSWNEDNWWIYCYQVYCIPFMTLDMNVLEPLNYKGREISPQEKAVEAELQIANALHTKPYTMTNKVLFSKPNAD</sequence>
<gene>
    <name evidence="14" type="ORF">TVAG_060530</name>
</gene>
<evidence type="ECO:0000256" key="10">
    <source>
        <dbReference type="ARBA" id="ARBA00023209"/>
    </source>
</evidence>
<protein>
    <submittedName>
        <fullName evidence="14">Acyltransferase family protein</fullName>
    </submittedName>
</protein>
<dbReference type="Pfam" id="PF01553">
    <property type="entry name" value="Acyltransferase"/>
    <property type="match status" value="1"/>
</dbReference>
<organism evidence="14 15">
    <name type="scientific">Trichomonas vaginalis (strain ATCC PRA-98 / G3)</name>
    <dbReference type="NCBI Taxonomy" id="412133"/>
    <lineage>
        <taxon>Eukaryota</taxon>
        <taxon>Metamonada</taxon>
        <taxon>Parabasalia</taxon>
        <taxon>Trichomonadida</taxon>
        <taxon>Trichomonadidae</taxon>
        <taxon>Trichomonas</taxon>
    </lineage>
</organism>
<evidence type="ECO:0000256" key="7">
    <source>
        <dbReference type="ARBA" id="ARBA00022989"/>
    </source>
</evidence>
<keyword evidence="9" id="KW-0472">Membrane</keyword>
<keyword evidence="10" id="KW-0594">Phospholipid biosynthesis</keyword>
<proteinExistence type="inferred from homology"/>
<keyword evidence="11" id="KW-1208">Phospholipid metabolism</keyword>
<dbReference type="RefSeq" id="XP_001321900.1">
    <property type="nucleotide sequence ID" value="XM_001321865.1"/>
</dbReference>
<accession>A2ECI2</accession>
<reference evidence="14" key="2">
    <citation type="journal article" date="2007" name="Science">
        <title>Draft genome sequence of the sexually transmitted pathogen Trichomonas vaginalis.</title>
        <authorList>
            <person name="Carlton J.M."/>
            <person name="Hirt R.P."/>
            <person name="Silva J.C."/>
            <person name="Delcher A.L."/>
            <person name="Schatz M."/>
            <person name="Zhao Q."/>
            <person name="Wortman J.R."/>
            <person name="Bidwell S.L."/>
            <person name="Alsmark U.C.M."/>
            <person name="Besteiro S."/>
            <person name="Sicheritz-Ponten T."/>
            <person name="Noel C.J."/>
            <person name="Dacks J.B."/>
            <person name="Foster P.G."/>
            <person name="Simillion C."/>
            <person name="Van de Peer Y."/>
            <person name="Miranda-Saavedra D."/>
            <person name="Barton G.J."/>
            <person name="Westrop G.D."/>
            <person name="Mueller S."/>
            <person name="Dessi D."/>
            <person name="Fiori P.L."/>
            <person name="Ren Q."/>
            <person name="Paulsen I."/>
            <person name="Zhang H."/>
            <person name="Bastida-Corcuera F.D."/>
            <person name="Simoes-Barbosa A."/>
            <person name="Brown M.T."/>
            <person name="Hayes R.D."/>
            <person name="Mukherjee M."/>
            <person name="Okumura C.Y."/>
            <person name="Schneider R."/>
            <person name="Smith A.J."/>
            <person name="Vanacova S."/>
            <person name="Villalvazo M."/>
            <person name="Haas B.J."/>
            <person name="Pertea M."/>
            <person name="Feldblyum T.V."/>
            <person name="Utterback T.R."/>
            <person name="Shu C.L."/>
            <person name="Osoegawa K."/>
            <person name="de Jong P.J."/>
            <person name="Hrdy I."/>
            <person name="Horvathova L."/>
            <person name="Zubacova Z."/>
            <person name="Dolezal P."/>
            <person name="Malik S.B."/>
            <person name="Logsdon J.M. Jr."/>
            <person name="Henze K."/>
            <person name="Gupta A."/>
            <person name="Wang C.C."/>
            <person name="Dunne R.L."/>
            <person name="Upcroft J.A."/>
            <person name="Upcroft P."/>
            <person name="White O."/>
            <person name="Salzberg S.L."/>
            <person name="Tang P."/>
            <person name="Chiu C.-H."/>
            <person name="Lee Y.-S."/>
            <person name="Embley T.M."/>
            <person name="Coombs G.H."/>
            <person name="Mottram J.C."/>
            <person name="Tachezy J."/>
            <person name="Fraser-Liggett C.M."/>
            <person name="Johnson P.J."/>
        </authorList>
    </citation>
    <scope>NUCLEOTIDE SEQUENCE [LARGE SCALE GENOMIC DNA]</scope>
    <source>
        <strain evidence="14">G3</strain>
    </source>
</reference>
<dbReference type="Proteomes" id="UP000001542">
    <property type="component" value="Unassembled WGS sequence"/>
</dbReference>
<keyword evidence="6" id="KW-0812">Transmembrane</keyword>
<keyword evidence="15" id="KW-1185">Reference proteome</keyword>
<evidence type="ECO:0000259" key="13">
    <source>
        <dbReference type="SMART" id="SM00563"/>
    </source>
</evidence>
<comment type="subcellular location">
    <subcellularLocation>
        <location evidence="1">Membrane</location>
    </subcellularLocation>
</comment>
<evidence type="ECO:0000256" key="1">
    <source>
        <dbReference type="ARBA" id="ARBA00004370"/>
    </source>
</evidence>
<dbReference type="VEuPathDB" id="TrichDB:TVAG_060530"/>
<dbReference type="VEuPathDB" id="TrichDB:TVAGG3_0311900"/>
<evidence type="ECO:0000256" key="2">
    <source>
        <dbReference type="ARBA" id="ARBA00005189"/>
    </source>
</evidence>
<keyword evidence="5" id="KW-0808">Transferase</keyword>
<dbReference type="InterPro" id="IPR002123">
    <property type="entry name" value="Plipid/glycerol_acylTrfase"/>
</dbReference>
<dbReference type="SUPFAM" id="SSF69593">
    <property type="entry name" value="Glycerol-3-phosphate (1)-acyltransferase"/>
    <property type="match status" value="1"/>
</dbReference>
<dbReference type="OrthoDB" id="272512at2759"/>
<evidence type="ECO:0000313" key="14">
    <source>
        <dbReference type="EMBL" id="EAY09677.1"/>
    </source>
</evidence>
<name>A2ECI2_TRIV3</name>
<evidence type="ECO:0000256" key="11">
    <source>
        <dbReference type="ARBA" id="ARBA00023264"/>
    </source>
</evidence>
<dbReference type="EMBL" id="DS113353">
    <property type="protein sequence ID" value="EAY09677.1"/>
    <property type="molecule type" value="Genomic_DNA"/>
</dbReference>
<keyword evidence="12 14" id="KW-0012">Acyltransferase</keyword>
<dbReference type="GO" id="GO:0008654">
    <property type="term" value="P:phospholipid biosynthetic process"/>
    <property type="evidence" value="ECO:0007669"/>
    <property type="project" value="UniProtKB-KW"/>
</dbReference>
<comment type="similarity">
    <text evidence="3">Belongs to the 1-acyl-sn-glycerol-3-phosphate acyltransferase family.</text>
</comment>
<evidence type="ECO:0000256" key="5">
    <source>
        <dbReference type="ARBA" id="ARBA00022679"/>
    </source>
</evidence>
<evidence type="ECO:0000256" key="9">
    <source>
        <dbReference type="ARBA" id="ARBA00023136"/>
    </source>
</evidence>
<feature type="domain" description="Phospholipid/glycerol acyltransferase" evidence="13">
    <location>
        <begin position="123"/>
        <end position="231"/>
    </location>
</feature>
<evidence type="ECO:0000256" key="3">
    <source>
        <dbReference type="ARBA" id="ARBA00008655"/>
    </source>
</evidence>
<evidence type="ECO:0000256" key="8">
    <source>
        <dbReference type="ARBA" id="ARBA00023098"/>
    </source>
</evidence>
<comment type="pathway">
    <text evidence="2">Lipid metabolism.</text>
</comment>
<keyword evidence="4" id="KW-0444">Lipid biosynthesis</keyword>
<dbReference type="PANTHER" id="PTHR23063:SF52">
    <property type="entry name" value="LYSOPHOSPHATIDYLCHOLINE ACYLTRANSFERASE"/>
    <property type="match status" value="1"/>
</dbReference>